<evidence type="ECO:0000256" key="1">
    <source>
        <dbReference type="ARBA" id="ARBA00023015"/>
    </source>
</evidence>
<dbReference type="GO" id="GO:0003700">
    <property type="term" value="F:DNA-binding transcription factor activity"/>
    <property type="evidence" value="ECO:0007669"/>
    <property type="project" value="InterPro"/>
</dbReference>
<comment type="caution">
    <text evidence="6">The sequence shown here is derived from an EMBL/GenBank/DDBJ whole genome shotgun (WGS) entry which is preliminary data.</text>
</comment>
<dbReference type="Proteomes" id="UP000590511">
    <property type="component" value="Unassembled WGS sequence"/>
</dbReference>
<keyword evidence="1" id="KW-0805">Transcription regulation</keyword>
<dbReference type="SMART" id="SM00418">
    <property type="entry name" value="HTH_ARSR"/>
    <property type="match status" value="1"/>
</dbReference>
<dbReference type="InterPro" id="IPR011991">
    <property type="entry name" value="ArsR-like_HTH"/>
</dbReference>
<dbReference type="NCBIfam" id="NF033788">
    <property type="entry name" value="HTH_metalloreg"/>
    <property type="match status" value="1"/>
</dbReference>
<dbReference type="EMBL" id="BOMP01000206">
    <property type="protein sequence ID" value="GIE46384.1"/>
    <property type="molecule type" value="Genomic_DNA"/>
</dbReference>
<dbReference type="PANTHER" id="PTHR33154:SF18">
    <property type="entry name" value="ARSENICAL RESISTANCE OPERON REPRESSOR"/>
    <property type="match status" value="1"/>
</dbReference>
<evidence type="ECO:0000256" key="2">
    <source>
        <dbReference type="ARBA" id="ARBA00023125"/>
    </source>
</evidence>
<accession>A0A7W7MMG1</accession>
<keyword evidence="2" id="KW-0238">DNA-binding</keyword>
<feature type="domain" description="HTH arsR-type" evidence="4">
    <location>
        <begin position="9"/>
        <end position="102"/>
    </location>
</feature>
<dbReference type="EMBL" id="JACHNC010000002">
    <property type="protein sequence ID" value="MBB4755326.1"/>
    <property type="molecule type" value="Genomic_DNA"/>
</dbReference>
<gene>
    <name evidence="5" type="ORF">Alo02nite_92820</name>
    <name evidence="6" type="ORF">BJ964_009597</name>
</gene>
<dbReference type="Proteomes" id="UP000631312">
    <property type="component" value="Unassembled WGS sequence"/>
</dbReference>
<dbReference type="RefSeq" id="WP_188127630.1">
    <property type="nucleotide sequence ID" value="NZ_BOMP01000206.1"/>
</dbReference>
<evidence type="ECO:0000259" key="4">
    <source>
        <dbReference type="PROSITE" id="PS50987"/>
    </source>
</evidence>
<sequence length="102" mass="11140">MTALFDPDFHPVDARALAARLKALADPTRLLILRQLRHEGLATNGDLQEALCVAQPTMSHHLRILAAAGLITSRKEGVFVIRELDAAALEDLARLINPAVRL</sequence>
<evidence type="ECO:0000313" key="5">
    <source>
        <dbReference type="EMBL" id="GIE46384.1"/>
    </source>
</evidence>
<dbReference type="InterPro" id="IPR001845">
    <property type="entry name" value="HTH_ArsR_DNA-bd_dom"/>
</dbReference>
<dbReference type="PANTHER" id="PTHR33154">
    <property type="entry name" value="TRANSCRIPTIONAL REGULATOR, ARSR FAMILY"/>
    <property type="match status" value="1"/>
</dbReference>
<organism evidence="6 7">
    <name type="scientific">Actinoplanes lobatus</name>
    <dbReference type="NCBI Taxonomy" id="113568"/>
    <lineage>
        <taxon>Bacteria</taxon>
        <taxon>Bacillati</taxon>
        <taxon>Actinomycetota</taxon>
        <taxon>Actinomycetes</taxon>
        <taxon>Micromonosporales</taxon>
        <taxon>Micromonosporaceae</taxon>
        <taxon>Actinoplanes</taxon>
    </lineage>
</organism>
<dbReference type="Pfam" id="PF01022">
    <property type="entry name" value="HTH_5"/>
    <property type="match status" value="1"/>
</dbReference>
<keyword evidence="8" id="KW-1185">Reference proteome</keyword>
<dbReference type="PRINTS" id="PR00778">
    <property type="entry name" value="HTHARSR"/>
</dbReference>
<dbReference type="CDD" id="cd00090">
    <property type="entry name" value="HTH_ARSR"/>
    <property type="match status" value="1"/>
</dbReference>
<dbReference type="PROSITE" id="PS50987">
    <property type="entry name" value="HTH_ARSR_2"/>
    <property type="match status" value="1"/>
</dbReference>
<dbReference type="SUPFAM" id="SSF46785">
    <property type="entry name" value="Winged helix' DNA-binding domain"/>
    <property type="match status" value="1"/>
</dbReference>
<reference evidence="5 8" key="2">
    <citation type="submission" date="2021-01" db="EMBL/GenBank/DDBJ databases">
        <title>Whole genome shotgun sequence of Actinoplanes lobatus NBRC 12513.</title>
        <authorList>
            <person name="Komaki H."/>
            <person name="Tamura T."/>
        </authorList>
    </citation>
    <scope>NUCLEOTIDE SEQUENCE [LARGE SCALE GENOMIC DNA]</scope>
    <source>
        <strain evidence="5 8">NBRC 12513</strain>
    </source>
</reference>
<reference evidence="6 7" key="1">
    <citation type="submission" date="2020-08" db="EMBL/GenBank/DDBJ databases">
        <title>Sequencing the genomes of 1000 actinobacteria strains.</title>
        <authorList>
            <person name="Klenk H.-P."/>
        </authorList>
    </citation>
    <scope>NUCLEOTIDE SEQUENCE [LARGE SCALE GENOMIC DNA]</scope>
    <source>
        <strain evidence="6 7">DSM 43150</strain>
    </source>
</reference>
<dbReference type="InterPro" id="IPR036390">
    <property type="entry name" value="WH_DNA-bd_sf"/>
</dbReference>
<evidence type="ECO:0000313" key="6">
    <source>
        <dbReference type="EMBL" id="MBB4755326.1"/>
    </source>
</evidence>
<evidence type="ECO:0000256" key="3">
    <source>
        <dbReference type="ARBA" id="ARBA00023163"/>
    </source>
</evidence>
<evidence type="ECO:0000313" key="7">
    <source>
        <dbReference type="Proteomes" id="UP000590511"/>
    </source>
</evidence>
<protein>
    <submittedName>
        <fullName evidence="5 6">Transcriptional regulator</fullName>
    </submittedName>
</protein>
<dbReference type="GO" id="GO:0003677">
    <property type="term" value="F:DNA binding"/>
    <property type="evidence" value="ECO:0007669"/>
    <property type="project" value="UniProtKB-KW"/>
</dbReference>
<dbReference type="InterPro" id="IPR051081">
    <property type="entry name" value="HTH_MetalResp_TranReg"/>
</dbReference>
<proteinExistence type="predicted"/>
<evidence type="ECO:0000313" key="8">
    <source>
        <dbReference type="Proteomes" id="UP000631312"/>
    </source>
</evidence>
<name>A0A7W7MMG1_9ACTN</name>
<dbReference type="InterPro" id="IPR036388">
    <property type="entry name" value="WH-like_DNA-bd_sf"/>
</dbReference>
<dbReference type="AlphaFoldDB" id="A0A7W7MMG1"/>
<dbReference type="Gene3D" id="1.10.10.10">
    <property type="entry name" value="Winged helix-like DNA-binding domain superfamily/Winged helix DNA-binding domain"/>
    <property type="match status" value="1"/>
</dbReference>
<keyword evidence="3" id="KW-0804">Transcription</keyword>